<organism evidence="12">
    <name type="scientific">Tanacetum cinerariifolium</name>
    <name type="common">Dalmatian daisy</name>
    <name type="synonym">Chrysanthemum cinerariifolium</name>
    <dbReference type="NCBI Taxonomy" id="118510"/>
    <lineage>
        <taxon>Eukaryota</taxon>
        <taxon>Viridiplantae</taxon>
        <taxon>Streptophyta</taxon>
        <taxon>Embryophyta</taxon>
        <taxon>Tracheophyta</taxon>
        <taxon>Spermatophyta</taxon>
        <taxon>Magnoliopsida</taxon>
        <taxon>eudicotyledons</taxon>
        <taxon>Gunneridae</taxon>
        <taxon>Pentapetalae</taxon>
        <taxon>asterids</taxon>
        <taxon>campanulids</taxon>
        <taxon>Asterales</taxon>
        <taxon>Asteraceae</taxon>
        <taxon>Asteroideae</taxon>
        <taxon>Anthemideae</taxon>
        <taxon>Anthemidinae</taxon>
        <taxon>Tanacetum</taxon>
    </lineage>
</organism>
<protein>
    <recommendedName>
        <fullName evidence="7">DNA 3'-5' helicase</fullName>
        <ecNumber evidence="7">5.6.2.4</ecNumber>
    </recommendedName>
</protein>
<feature type="binding site" evidence="9">
    <location>
        <begin position="632"/>
        <end position="639"/>
    </location>
    <ligand>
        <name>ATP</name>
        <dbReference type="ChEBI" id="CHEBI:30616"/>
    </ligand>
</feature>
<dbReference type="Pfam" id="PF20469">
    <property type="entry name" value="OLD-like_TOPRIM"/>
    <property type="match status" value="1"/>
</dbReference>
<comment type="catalytic activity">
    <reaction evidence="6">
        <text>Couples ATP hydrolysis with the unwinding of duplex DNA by translocating in the 3'-5' direction.</text>
        <dbReference type="EC" id="5.6.2.4"/>
    </reaction>
</comment>
<dbReference type="EC" id="5.6.2.4" evidence="7"/>
<dbReference type="AlphaFoldDB" id="A0A699GGE3"/>
<dbReference type="GO" id="GO:0003677">
    <property type="term" value="F:DNA binding"/>
    <property type="evidence" value="ECO:0007669"/>
    <property type="project" value="InterPro"/>
</dbReference>
<dbReference type="GO" id="GO:0000725">
    <property type="term" value="P:recombinational repair"/>
    <property type="evidence" value="ECO:0007669"/>
    <property type="project" value="TreeGrafter"/>
</dbReference>
<keyword evidence="1 9" id="KW-0547">Nucleotide-binding</keyword>
<gene>
    <name evidence="12" type="ORF">Tci_000529</name>
</gene>
<accession>A0A699GGE3</accession>
<evidence type="ECO:0000256" key="6">
    <source>
        <dbReference type="ARBA" id="ARBA00034617"/>
    </source>
</evidence>
<dbReference type="PANTHER" id="PTHR11070">
    <property type="entry name" value="UVRD / RECB / PCRA DNA HELICASE FAMILY MEMBER"/>
    <property type="match status" value="1"/>
</dbReference>
<comment type="caution">
    <text evidence="12">The sequence shown here is derived from an EMBL/GenBank/DDBJ whole genome shotgun (WGS) entry which is preliminary data.</text>
</comment>
<keyword evidence="3 9" id="KW-0347">Helicase</keyword>
<dbReference type="InterPro" id="IPR034139">
    <property type="entry name" value="TOPRIM_OLD"/>
</dbReference>
<dbReference type="GO" id="GO:0005524">
    <property type="term" value="F:ATP binding"/>
    <property type="evidence" value="ECO:0007669"/>
    <property type="project" value="UniProtKB-UniRule"/>
</dbReference>
<dbReference type="InterPro" id="IPR000212">
    <property type="entry name" value="DNA_helicase_UvrD/REP"/>
</dbReference>
<dbReference type="CDD" id="cd01026">
    <property type="entry name" value="TOPRIM_OLD"/>
    <property type="match status" value="1"/>
</dbReference>
<dbReference type="PROSITE" id="PS51198">
    <property type="entry name" value="UVRD_HELICASE_ATP_BIND"/>
    <property type="match status" value="1"/>
</dbReference>
<comment type="catalytic activity">
    <reaction evidence="8">
        <text>ATP + H2O = ADP + phosphate + H(+)</text>
        <dbReference type="Rhea" id="RHEA:13065"/>
        <dbReference type="ChEBI" id="CHEBI:15377"/>
        <dbReference type="ChEBI" id="CHEBI:15378"/>
        <dbReference type="ChEBI" id="CHEBI:30616"/>
        <dbReference type="ChEBI" id="CHEBI:43474"/>
        <dbReference type="ChEBI" id="CHEBI:456216"/>
        <dbReference type="EC" id="5.6.2.4"/>
    </reaction>
</comment>
<dbReference type="Pfam" id="PF13304">
    <property type="entry name" value="AAA_21"/>
    <property type="match status" value="1"/>
</dbReference>
<feature type="domain" description="UvrD-like helicase ATP-binding" evidence="10">
    <location>
        <begin position="611"/>
        <end position="831"/>
    </location>
</feature>
<evidence type="ECO:0000259" key="11">
    <source>
        <dbReference type="PROSITE" id="PS51217"/>
    </source>
</evidence>
<dbReference type="CDD" id="cd17932">
    <property type="entry name" value="DEXQc_UvrD"/>
    <property type="match status" value="1"/>
</dbReference>
<feature type="domain" description="UvrD-like helicase C-terminal" evidence="11">
    <location>
        <begin position="832"/>
        <end position="1076"/>
    </location>
</feature>
<dbReference type="Pfam" id="PF13361">
    <property type="entry name" value="UvrD_C"/>
    <property type="match status" value="2"/>
</dbReference>
<proteinExistence type="predicted"/>
<evidence type="ECO:0000256" key="3">
    <source>
        <dbReference type="ARBA" id="ARBA00022806"/>
    </source>
</evidence>
<dbReference type="PANTHER" id="PTHR11070:SF2">
    <property type="entry name" value="ATP-DEPENDENT DNA HELICASE SRS2"/>
    <property type="match status" value="1"/>
</dbReference>
<dbReference type="Gene3D" id="3.40.50.300">
    <property type="entry name" value="P-loop containing nucleotide triphosphate hydrolases"/>
    <property type="match status" value="4"/>
</dbReference>
<dbReference type="InterPro" id="IPR027417">
    <property type="entry name" value="P-loop_NTPase"/>
</dbReference>
<dbReference type="SUPFAM" id="SSF52540">
    <property type="entry name" value="P-loop containing nucleoside triphosphate hydrolases"/>
    <property type="match status" value="2"/>
</dbReference>
<dbReference type="InterPro" id="IPR014016">
    <property type="entry name" value="UvrD-like_ATP-bd"/>
</dbReference>
<keyword evidence="4 9" id="KW-0067">ATP-binding</keyword>
<dbReference type="GO" id="GO:0016887">
    <property type="term" value="F:ATP hydrolysis activity"/>
    <property type="evidence" value="ECO:0007669"/>
    <property type="project" value="InterPro"/>
</dbReference>
<name>A0A699GGE3_TANCI</name>
<evidence type="ECO:0000256" key="9">
    <source>
        <dbReference type="PROSITE-ProRule" id="PRU00560"/>
    </source>
</evidence>
<reference evidence="12" key="1">
    <citation type="journal article" date="2019" name="Sci. Rep.">
        <title>Draft genome of Tanacetum cinerariifolium, the natural source of mosquito coil.</title>
        <authorList>
            <person name="Yamashiro T."/>
            <person name="Shiraishi A."/>
            <person name="Satake H."/>
            <person name="Nakayama K."/>
        </authorList>
    </citation>
    <scope>NUCLEOTIDE SEQUENCE</scope>
</reference>
<evidence type="ECO:0000256" key="5">
    <source>
        <dbReference type="ARBA" id="ARBA00023235"/>
    </source>
</evidence>
<dbReference type="InterPro" id="IPR022602">
    <property type="entry name" value="DUF2813"/>
</dbReference>
<dbReference type="EMBL" id="BKCJ010000009">
    <property type="protein sequence ID" value="GEU28551.1"/>
    <property type="molecule type" value="Genomic_DNA"/>
</dbReference>
<evidence type="ECO:0000313" key="12">
    <source>
        <dbReference type="EMBL" id="GEU28551.1"/>
    </source>
</evidence>
<evidence type="ECO:0000256" key="1">
    <source>
        <dbReference type="ARBA" id="ARBA00022741"/>
    </source>
</evidence>
<evidence type="ECO:0000259" key="10">
    <source>
        <dbReference type="PROSITE" id="PS51198"/>
    </source>
</evidence>
<evidence type="ECO:0000256" key="2">
    <source>
        <dbReference type="ARBA" id="ARBA00022801"/>
    </source>
</evidence>
<evidence type="ECO:0000256" key="4">
    <source>
        <dbReference type="ARBA" id="ARBA00022840"/>
    </source>
</evidence>
<evidence type="ECO:0000256" key="7">
    <source>
        <dbReference type="ARBA" id="ARBA00034808"/>
    </source>
</evidence>
<keyword evidence="2 9" id="KW-0378">Hydrolase</keyword>
<sequence length="1249" mass="139861">MNLHLISLSNFQSFGPDPVSFTVPELCYLIGPNGSGKTAALQAICRLFAFDPALRRIKKSDFHVPHDEAEVPAERKLWIEVDFVFPELEDGEESDGVAPNFGHMRLDEADGLVRVRFRLEATLSDAGEIDESLVYVLDVKEDGTISSTAQVPKAERNEIHVHYLPARRDPADHIAYGANALLGRMLRAVNWDNERADIKELTDQITERLSSNPSISAFSECLSDTWTSLHKGSYFSDPKITFAASEVEALLRHLSISFSPAHDDRVADFSRLSDGQKSMLYLSLVVSSHAIGRKVLAGEDTSFDVEKLRPPVFTIIAIEEPENSLSPHFLGRIVNALSKITSDGDAQALIATHAPSMLRRVPPENIRYLRLNAARTTQVRSIRLPEAQDEAHKFVREAVQAFPEIYFSRLVVLGEGDSEEIVLPKLLRAKGAPVDESGVTVAPLGGRHVNHFWRLLSELQIPYLTLLDLDLARFRGGWGRIKYVNDQFGKYEPAKQLPADFFIPEWNDDAQKVLTFFNYFEQLEQRGVFFSSPMDLDFSLLAAFPVPYGATPEDPDADTVKAVLGKSHHGAQHDAGGNASFAGAACRRGDCTPGGAAGMIAPDAWAPADGLTLEPNALRAARERQANLALTAGPGAGKTEMLAQRADFLLRTGTCRYPKRILAISFKVDASTNLKERVKRRCGAALGRRFDSHTFHAFAKRIIDRFRPVLTGADALDPGYQIGNNRVARSQITFKDLLPLAIKILRQSKSARNAIRQTYTDVFLDEFQDCTGDQYELIKVAFKGTAIRMTAVGDVKQKIMGWAGALEGIFQLYARDFAAVPLNMYRNFRSQPKLLRMQNDIIRVLDPASVMPPEQLAGGGGEVFAWRFPDSRQEAEYLANLIAGWTHGGKLPYSEVAVLVSKLPDQYAFDLMEALTRLGIPYRNETQLQDLSAEPVARLIVDFLACLYGQREPKAWIRLSEQLLPYDDDDLQSAKRRAFHRFVYKQRKQVAVAQLLGEPYDGWWEQAKQFISMVGLETLVALSPDYEAHARLREVIQQVKTKIEELLQLEPMLPSALNRFADDQAVRLLTIHKSKGLEFDSVIMLGMEEETFFGNPADERCVFFVGVSRAKRRLVLTHADQRPKPPNYQKRWDVVRRPHNEFLGAGYRPVHQAAETGQGRYGGRHSRTAVVAQARFFEERPAGDLAGQWPWLSPYRRAWLPQTNPQPISRGWRLVALQTRLQALSHQPTRRRGGVIRDCSGKSLRPALL</sequence>
<evidence type="ECO:0000256" key="8">
    <source>
        <dbReference type="ARBA" id="ARBA00048988"/>
    </source>
</evidence>
<dbReference type="Pfam" id="PF00580">
    <property type="entry name" value="UvrD-helicase"/>
    <property type="match status" value="2"/>
</dbReference>
<dbReference type="InterPro" id="IPR003959">
    <property type="entry name" value="ATPase_AAA_core"/>
</dbReference>
<dbReference type="GO" id="GO:0043138">
    <property type="term" value="F:3'-5' DNA helicase activity"/>
    <property type="evidence" value="ECO:0007669"/>
    <property type="project" value="UniProtKB-EC"/>
</dbReference>
<dbReference type="PROSITE" id="PS51217">
    <property type="entry name" value="UVRD_HELICASE_CTER"/>
    <property type="match status" value="1"/>
</dbReference>
<keyword evidence="5" id="KW-0413">Isomerase</keyword>
<dbReference type="InterPro" id="IPR014017">
    <property type="entry name" value="DNA_helicase_UvrD-like_C"/>
</dbReference>
<dbReference type="Pfam" id="PF11398">
    <property type="entry name" value="DUF2813"/>
    <property type="match status" value="1"/>
</dbReference>